<keyword evidence="6" id="KW-1185">Reference proteome</keyword>
<evidence type="ECO:0000313" key="5">
    <source>
        <dbReference type="EMBL" id="MFD1882580.1"/>
    </source>
</evidence>
<dbReference type="InterPro" id="IPR036388">
    <property type="entry name" value="WH-like_DNA-bd_sf"/>
</dbReference>
<evidence type="ECO:0000259" key="4">
    <source>
        <dbReference type="Pfam" id="PF13545"/>
    </source>
</evidence>
<gene>
    <name evidence="5" type="ORF">ACFSCT_12730</name>
</gene>
<organism evidence="5 6">
    <name type="scientific">Paracoccus pacificus</name>
    <dbReference type="NCBI Taxonomy" id="1463598"/>
    <lineage>
        <taxon>Bacteria</taxon>
        <taxon>Pseudomonadati</taxon>
        <taxon>Pseudomonadota</taxon>
        <taxon>Alphaproteobacteria</taxon>
        <taxon>Rhodobacterales</taxon>
        <taxon>Paracoccaceae</taxon>
        <taxon>Paracoccus</taxon>
    </lineage>
</organism>
<accession>A0ABW4R8Y7</accession>
<sequence>MNKQTLPKTLEKPAEDQPRAISDLLIKFLERRDVVTERDREKLKSLPVTRQSFGPGEVIIPKSRHVTRSCLMVSGMSARCHTVNRSNEETVITALHVPGDFVDLHGFLLAGLEHTVRSCGKSEVEFVDHSELRKVTESYPHLTRLLWLSTLIDAAIHRQWLVAAASLRSSAHLAHLISELHLRLKIVGLAENDKFQLPLLQRELAEVLGYSPIHINRAVRDLRDRGILLWSGFDITILKLGALHNLAQFNSEYLDLECIAR</sequence>
<dbReference type="InterPro" id="IPR012318">
    <property type="entry name" value="HTH_CRP"/>
</dbReference>
<keyword evidence="3" id="KW-0804">Transcription</keyword>
<comment type="caution">
    <text evidence="5">The sequence shown here is derived from an EMBL/GenBank/DDBJ whole genome shotgun (WGS) entry which is preliminary data.</text>
</comment>
<dbReference type="EMBL" id="JBHUEN010000043">
    <property type="protein sequence ID" value="MFD1882580.1"/>
    <property type="molecule type" value="Genomic_DNA"/>
</dbReference>
<evidence type="ECO:0000256" key="2">
    <source>
        <dbReference type="ARBA" id="ARBA00023125"/>
    </source>
</evidence>
<dbReference type="Pfam" id="PF13545">
    <property type="entry name" value="HTH_Crp_2"/>
    <property type="match status" value="1"/>
</dbReference>
<dbReference type="InterPro" id="IPR018490">
    <property type="entry name" value="cNMP-bd_dom_sf"/>
</dbReference>
<reference evidence="6" key="1">
    <citation type="journal article" date="2019" name="Int. J. Syst. Evol. Microbiol.">
        <title>The Global Catalogue of Microorganisms (GCM) 10K type strain sequencing project: providing services to taxonomists for standard genome sequencing and annotation.</title>
        <authorList>
            <consortium name="The Broad Institute Genomics Platform"/>
            <consortium name="The Broad Institute Genome Sequencing Center for Infectious Disease"/>
            <person name="Wu L."/>
            <person name="Ma J."/>
        </authorList>
    </citation>
    <scope>NUCLEOTIDE SEQUENCE [LARGE SCALE GENOMIC DNA]</scope>
    <source>
        <strain evidence="6">CCUG 56029</strain>
    </source>
</reference>
<name>A0ABW4R8Y7_9RHOB</name>
<keyword evidence="2" id="KW-0238">DNA-binding</keyword>
<dbReference type="InterPro" id="IPR014710">
    <property type="entry name" value="RmlC-like_jellyroll"/>
</dbReference>
<dbReference type="Gene3D" id="2.60.120.10">
    <property type="entry name" value="Jelly Rolls"/>
    <property type="match status" value="1"/>
</dbReference>
<feature type="domain" description="HTH crp-type" evidence="4">
    <location>
        <begin position="173"/>
        <end position="245"/>
    </location>
</feature>
<keyword evidence="1" id="KW-0805">Transcription regulation</keyword>
<dbReference type="SUPFAM" id="SSF46785">
    <property type="entry name" value="Winged helix' DNA-binding domain"/>
    <property type="match status" value="1"/>
</dbReference>
<dbReference type="InterPro" id="IPR036390">
    <property type="entry name" value="WH_DNA-bd_sf"/>
</dbReference>
<proteinExistence type="predicted"/>
<protein>
    <submittedName>
        <fullName evidence="5">Crp/Fnr family transcriptional regulator</fullName>
    </submittedName>
</protein>
<dbReference type="SUPFAM" id="SSF51206">
    <property type="entry name" value="cAMP-binding domain-like"/>
    <property type="match status" value="1"/>
</dbReference>
<evidence type="ECO:0000313" key="6">
    <source>
        <dbReference type="Proteomes" id="UP001597213"/>
    </source>
</evidence>
<dbReference type="RefSeq" id="WP_379143297.1">
    <property type="nucleotide sequence ID" value="NZ_JBHUEN010000043.1"/>
</dbReference>
<evidence type="ECO:0000256" key="1">
    <source>
        <dbReference type="ARBA" id="ARBA00023015"/>
    </source>
</evidence>
<evidence type="ECO:0000256" key="3">
    <source>
        <dbReference type="ARBA" id="ARBA00023163"/>
    </source>
</evidence>
<dbReference type="Proteomes" id="UP001597213">
    <property type="component" value="Unassembled WGS sequence"/>
</dbReference>
<dbReference type="Gene3D" id="1.10.10.10">
    <property type="entry name" value="Winged helix-like DNA-binding domain superfamily/Winged helix DNA-binding domain"/>
    <property type="match status" value="1"/>
</dbReference>